<feature type="compositionally biased region" description="Basic and acidic residues" evidence="1">
    <location>
        <begin position="54"/>
        <end position="73"/>
    </location>
</feature>
<protein>
    <submittedName>
        <fullName evidence="2">Uncharacterized protein</fullName>
    </submittedName>
</protein>
<proteinExistence type="predicted"/>
<feature type="compositionally biased region" description="Basic and acidic residues" evidence="1">
    <location>
        <begin position="28"/>
        <end position="37"/>
    </location>
</feature>
<dbReference type="AlphaFoldDB" id="A0A645E5N3"/>
<comment type="caution">
    <text evidence="2">The sequence shown here is derived from an EMBL/GenBank/DDBJ whole genome shotgun (WGS) entry which is preliminary data.</text>
</comment>
<gene>
    <name evidence="2" type="ORF">SDC9_143853</name>
</gene>
<feature type="region of interest" description="Disordered" evidence="1">
    <location>
        <begin position="18"/>
        <end position="73"/>
    </location>
</feature>
<accession>A0A645E5N3</accession>
<reference evidence="2" key="1">
    <citation type="submission" date="2019-08" db="EMBL/GenBank/DDBJ databases">
        <authorList>
            <person name="Kucharzyk K."/>
            <person name="Murdoch R.W."/>
            <person name="Higgins S."/>
            <person name="Loffler F."/>
        </authorList>
    </citation>
    <scope>NUCLEOTIDE SEQUENCE</scope>
</reference>
<evidence type="ECO:0000313" key="2">
    <source>
        <dbReference type="EMBL" id="MPM96688.1"/>
    </source>
</evidence>
<organism evidence="2">
    <name type="scientific">bioreactor metagenome</name>
    <dbReference type="NCBI Taxonomy" id="1076179"/>
    <lineage>
        <taxon>unclassified sequences</taxon>
        <taxon>metagenomes</taxon>
        <taxon>ecological metagenomes</taxon>
    </lineage>
</organism>
<sequence length="109" mass="11816">MTAQLRFQPSVVDRIPFVGCKPGGGGEGADRSGDRKLAASRGTVGLGADADQFDDARRPHQCAQDRDGDRARSEHIDFQRQRNGGLFGGNIHKINQIALVVVAWTGFRI</sequence>
<evidence type="ECO:0000256" key="1">
    <source>
        <dbReference type="SAM" id="MobiDB-lite"/>
    </source>
</evidence>
<dbReference type="EMBL" id="VSSQ01043041">
    <property type="protein sequence ID" value="MPM96688.1"/>
    <property type="molecule type" value="Genomic_DNA"/>
</dbReference>
<name>A0A645E5N3_9ZZZZ</name>